<dbReference type="Gene3D" id="2.50.20.20">
    <property type="match status" value="1"/>
</dbReference>
<keyword evidence="5" id="KW-0472">Membrane</keyword>
<reference evidence="8 10" key="1">
    <citation type="submission" date="2015-03" db="EMBL/GenBank/DDBJ databases">
        <authorList>
            <consortium name="Pathogen Informatics"/>
            <person name="Murphy D."/>
        </authorList>
    </citation>
    <scope>NUCLEOTIDE SEQUENCE [LARGE SCALE GENOMIC DNA]</scope>
    <source>
        <strain evidence="8 10">PAP036</strain>
    </source>
</reference>
<dbReference type="InterPro" id="IPR029046">
    <property type="entry name" value="LolA/LolB/LppX"/>
</dbReference>
<gene>
    <name evidence="9" type="primary">lprG_1</name>
    <name evidence="8" type="ORF">ERS075527_03396</name>
    <name evidence="9" type="ORF">ERS075579_00534</name>
</gene>
<comment type="similarity">
    <text evidence="2">Belongs to the LppX/LprAFG lipoprotein family.</text>
</comment>
<evidence type="ECO:0000256" key="1">
    <source>
        <dbReference type="ARBA" id="ARBA00004196"/>
    </source>
</evidence>
<evidence type="ECO:0000313" key="8">
    <source>
        <dbReference type="EMBL" id="CPT45569.1"/>
    </source>
</evidence>
<evidence type="ECO:0000256" key="5">
    <source>
        <dbReference type="ARBA" id="ARBA00023136"/>
    </source>
</evidence>
<accession>A0A0U0Y7Z5</accession>
<comment type="subcellular location">
    <subcellularLocation>
        <location evidence="1">Cell envelope</location>
    </subcellularLocation>
</comment>
<keyword evidence="6" id="KW-0564">Palmitate</keyword>
<evidence type="ECO:0000256" key="2">
    <source>
        <dbReference type="ARBA" id="ARBA00009194"/>
    </source>
</evidence>
<dbReference type="Proteomes" id="UP000038487">
    <property type="component" value="Unassembled WGS sequence"/>
</dbReference>
<name>A0A0U0Y7Z5_9MYCO</name>
<keyword evidence="7 9" id="KW-0449">Lipoprotein</keyword>
<reference evidence="9 11" key="2">
    <citation type="submission" date="2015-03" db="EMBL/GenBank/DDBJ databases">
        <authorList>
            <person name="Murphy D."/>
        </authorList>
    </citation>
    <scope>NUCLEOTIDE SEQUENCE [LARGE SCALE GENOMIC DNA]</scope>
    <source>
        <strain evidence="9 11">PAP088</strain>
    </source>
</reference>
<evidence type="ECO:0000256" key="4">
    <source>
        <dbReference type="ARBA" id="ARBA00022729"/>
    </source>
</evidence>
<dbReference type="Pfam" id="PF07161">
    <property type="entry name" value="LppX_LprAFG"/>
    <property type="match status" value="1"/>
</dbReference>
<evidence type="ECO:0000313" key="11">
    <source>
        <dbReference type="Proteomes" id="UP000045782"/>
    </source>
</evidence>
<dbReference type="CDD" id="cd16334">
    <property type="entry name" value="LppX-like"/>
    <property type="match status" value="1"/>
</dbReference>
<evidence type="ECO:0000313" key="10">
    <source>
        <dbReference type="Proteomes" id="UP000038487"/>
    </source>
</evidence>
<evidence type="ECO:0000256" key="3">
    <source>
        <dbReference type="ARBA" id="ARBA00022475"/>
    </source>
</evidence>
<evidence type="ECO:0000256" key="6">
    <source>
        <dbReference type="ARBA" id="ARBA00023139"/>
    </source>
</evidence>
<dbReference type="SUPFAM" id="SSF89392">
    <property type="entry name" value="Prokaryotic lipoproteins and lipoprotein localization factors"/>
    <property type="match status" value="1"/>
</dbReference>
<keyword evidence="3" id="KW-1003">Cell membrane</keyword>
<evidence type="ECO:0000256" key="7">
    <source>
        <dbReference type="ARBA" id="ARBA00023288"/>
    </source>
</evidence>
<sequence>MATDCWGVNFILSNTAVSRAAQGSRTASTIGPMRNRIRLALIPVAVAAIALAGCSKTDKADPNLPEAATLLSESAATTKTQTSTHIVLKVTGDKPTLKLSDLTGDLTTKPAVAAKGTAKTGGLELPFVVVDGELFAQLGSAYSSMGPVKDVYDVGLILDPNKGLANLLANITGAKSEKTETIDGVDSVLVTGTMSKDALNTFTGGTTLTADIPAKAWIQKDGNHALTKISVDTSPGNTIEMSLSDWGKPVTVDKPAQ</sequence>
<protein>
    <submittedName>
        <fullName evidence="9">Lipoprotein LprG (27 kDa lipoprotein)</fullName>
    </submittedName>
</protein>
<dbReference type="AlphaFoldDB" id="A0A0U0Y7Z5"/>
<dbReference type="EMBL" id="CSUW01000008">
    <property type="protein sequence ID" value="CPT45569.1"/>
    <property type="molecule type" value="Genomic_DNA"/>
</dbReference>
<organism evidence="9 11">
    <name type="scientific">Mycobacteroides abscessus</name>
    <dbReference type="NCBI Taxonomy" id="36809"/>
    <lineage>
        <taxon>Bacteria</taxon>
        <taxon>Bacillati</taxon>
        <taxon>Actinomycetota</taxon>
        <taxon>Actinomycetes</taxon>
        <taxon>Mycobacteriales</taxon>
        <taxon>Mycobacteriaceae</taxon>
        <taxon>Mycobacteroides</taxon>
    </lineage>
</organism>
<keyword evidence="4" id="KW-0732">Signal</keyword>
<dbReference type="Proteomes" id="UP000045782">
    <property type="component" value="Unassembled WGS sequence"/>
</dbReference>
<dbReference type="InterPro" id="IPR009830">
    <property type="entry name" value="LppX/LprAFG"/>
</dbReference>
<dbReference type="GO" id="GO:0030313">
    <property type="term" value="C:cell envelope"/>
    <property type="evidence" value="ECO:0007669"/>
    <property type="project" value="UniProtKB-SubCell"/>
</dbReference>
<dbReference type="EMBL" id="CSWP01000001">
    <property type="protein sequence ID" value="CPV34220.1"/>
    <property type="molecule type" value="Genomic_DNA"/>
</dbReference>
<proteinExistence type="inferred from homology"/>
<evidence type="ECO:0000313" key="9">
    <source>
        <dbReference type="EMBL" id="CPV34220.1"/>
    </source>
</evidence>